<dbReference type="AlphaFoldDB" id="A0A848G0A9"/>
<dbReference type="PANTHER" id="PTHR11895">
    <property type="entry name" value="TRANSAMIDASE"/>
    <property type="match status" value="1"/>
</dbReference>
<dbReference type="EMBL" id="JABBGA010000001">
    <property type="protein sequence ID" value="NML24495.1"/>
    <property type="molecule type" value="Genomic_DNA"/>
</dbReference>
<evidence type="ECO:0000313" key="3">
    <source>
        <dbReference type="Proteomes" id="UP000580043"/>
    </source>
</evidence>
<evidence type="ECO:0000259" key="1">
    <source>
        <dbReference type="Pfam" id="PF01425"/>
    </source>
</evidence>
<dbReference type="InterPro" id="IPR036928">
    <property type="entry name" value="AS_sf"/>
</dbReference>
<dbReference type="InterPro" id="IPR014085">
    <property type="entry name" value="Allophanate_hydrolase"/>
</dbReference>
<dbReference type="Proteomes" id="UP000580043">
    <property type="component" value="Unassembled WGS sequence"/>
</dbReference>
<dbReference type="NCBIfam" id="NF006043">
    <property type="entry name" value="PRK08186.1"/>
    <property type="match status" value="1"/>
</dbReference>
<dbReference type="InterPro" id="IPR023631">
    <property type="entry name" value="Amidase_dom"/>
</dbReference>
<gene>
    <name evidence="2" type="primary">atzF</name>
    <name evidence="2" type="ORF">HHL15_01965</name>
</gene>
<protein>
    <submittedName>
        <fullName evidence="2">Allophanate hydrolase</fullName>
        <ecNumber evidence="2">3.5.1.54</ecNumber>
    </submittedName>
</protein>
<keyword evidence="2" id="KW-0378">Hydrolase</keyword>
<dbReference type="Gene3D" id="1.20.58.1700">
    <property type="match status" value="1"/>
</dbReference>
<evidence type="ECO:0000313" key="2">
    <source>
        <dbReference type="EMBL" id="NML24495.1"/>
    </source>
</evidence>
<dbReference type="NCBIfam" id="TIGR02713">
    <property type="entry name" value="allophanate_hyd"/>
    <property type="match status" value="1"/>
</dbReference>
<dbReference type="InterPro" id="IPR000120">
    <property type="entry name" value="Amidase"/>
</dbReference>
<dbReference type="Pfam" id="PF01425">
    <property type="entry name" value="Amidase"/>
    <property type="match status" value="1"/>
</dbReference>
<organism evidence="2 3">
    <name type="scientific">Zoogloea dura</name>
    <dbReference type="NCBI Taxonomy" id="2728840"/>
    <lineage>
        <taxon>Bacteria</taxon>
        <taxon>Pseudomonadati</taxon>
        <taxon>Pseudomonadota</taxon>
        <taxon>Betaproteobacteria</taxon>
        <taxon>Rhodocyclales</taxon>
        <taxon>Zoogloeaceae</taxon>
        <taxon>Zoogloea</taxon>
    </lineage>
</organism>
<feature type="domain" description="Amidase" evidence="1">
    <location>
        <begin position="44"/>
        <end position="453"/>
    </location>
</feature>
<name>A0A848G0A9_9RHOO</name>
<dbReference type="GO" id="GO:0004039">
    <property type="term" value="F:allophanate hydrolase activity"/>
    <property type="evidence" value="ECO:0007669"/>
    <property type="project" value="UniProtKB-EC"/>
</dbReference>
<reference evidence="2 3" key="1">
    <citation type="submission" date="2020-04" db="EMBL/GenBank/DDBJ databases">
        <title>Zoogloea sp. G-4-1-14 isolated from soil.</title>
        <authorList>
            <person name="Dahal R.H."/>
        </authorList>
    </citation>
    <scope>NUCLEOTIDE SEQUENCE [LARGE SCALE GENOMIC DNA]</scope>
    <source>
        <strain evidence="2 3">G-4-1-14</strain>
    </source>
</reference>
<dbReference type="EC" id="3.5.1.54" evidence="2"/>
<proteinExistence type="predicted"/>
<accession>A0A848G0A9</accession>
<comment type="caution">
    <text evidence="2">The sequence shown here is derived from an EMBL/GenBank/DDBJ whole genome shotgun (WGS) entry which is preliminary data.</text>
</comment>
<dbReference type="SUPFAM" id="SSF75304">
    <property type="entry name" value="Amidase signature (AS) enzymes"/>
    <property type="match status" value="1"/>
</dbReference>
<keyword evidence="3" id="KW-1185">Reference proteome</keyword>
<dbReference type="Gene3D" id="3.90.1300.10">
    <property type="entry name" value="Amidase signature (AS) domain"/>
    <property type="match status" value="1"/>
</dbReference>
<dbReference type="PANTHER" id="PTHR11895:SF169">
    <property type="entry name" value="GLUTAMYL-TRNA(GLN) AMIDOTRANSFERASE"/>
    <property type="match status" value="1"/>
</dbReference>
<sequence>MHAAYLDSILYPRLGPQVNASLPPVLTIEFVLEGYRNGSFVPSELIRAVLARIAAADDPTIWISVATDSGLRARLAGMDARLRAGPAAVLEAEPLFGVPFAVKDNIDVAGFATTAACPAFAYLPEASADVVQRLEAAGAIVVGKTNLDQFATGLVGTRSPYGAVQSPFHPDYISGGSSSGSAAATALGHVAFALGTDTAGSGRVPAAFCNLVGLKPTPGLLSSKGVVPACRSLDCVSVFAHTVAEGWRVMGLACDGGTAPSRGLPPRELVAGVPAGLQDELDPQAWDAFQSALVALGDGDGPGFEEVDLAPFHEVTSLLYDGPWVAERRAALGSFFDAHRDGMDPVVAAIIASADGMSAADAFLGRYRLDELTPVCLDVFRHVDVLLVPTTPTTYTSREVAERPFERNARLGRFTNFVNLLGLSALAMPGPFRADGLPAGVTLIGPAGADHLLAEIARQWEPALHARLGVSFRVPPRCTASLPPLPFAEPAGSRRNP</sequence>